<protein>
    <submittedName>
        <fullName evidence="1">Uncharacterized protein</fullName>
    </submittedName>
</protein>
<dbReference type="Proteomes" id="UP000249748">
    <property type="component" value="Unassembled WGS sequence"/>
</dbReference>
<proteinExistence type="predicted"/>
<organism evidence="1 2">
    <name type="scientific">Aspergillus costaricaensis CBS 115574</name>
    <dbReference type="NCBI Taxonomy" id="1448317"/>
    <lineage>
        <taxon>Eukaryota</taxon>
        <taxon>Fungi</taxon>
        <taxon>Dikarya</taxon>
        <taxon>Ascomycota</taxon>
        <taxon>Pezizomycotina</taxon>
        <taxon>Eurotiomycetes</taxon>
        <taxon>Eurotiomycetidae</taxon>
        <taxon>Eurotiales</taxon>
        <taxon>Aspergillaceae</taxon>
        <taxon>Aspergillus</taxon>
        <taxon>Aspergillus subgen. Circumdati</taxon>
    </lineage>
</organism>
<gene>
    <name evidence="1" type="ORF">BO79DRAFT_211167</name>
</gene>
<accession>A0ACD1I3H9</accession>
<reference evidence="1" key="1">
    <citation type="submission" date="2018-02" db="EMBL/GenBank/DDBJ databases">
        <title>The genomes of Aspergillus section Nigri reveals drivers in fungal speciation.</title>
        <authorList>
            <consortium name="DOE Joint Genome Institute"/>
            <person name="Vesth T.C."/>
            <person name="Nybo J."/>
            <person name="Theobald S."/>
            <person name="Brandl J."/>
            <person name="Frisvad J.C."/>
            <person name="Nielsen K.F."/>
            <person name="Lyhne E.K."/>
            <person name="Kogle M.E."/>
            <person name="Kuo A."/>
            <person name="Riley R."/>
            <person name="Clum A."/>
            <person name="Nolan M."/>
            <person name="Lipzen A."/>
            <person name="Salamov A."/>
            <person name="Henrissat B."/>
            <person name="Wiebenga A."/>
            <person name="De vries R.P."/>
            <person name="Grigoriev I.V."/>
            <person name="Mortensen U.H."/>
            <person name="Andersen M.R."/>
            <person name="Baker S.E."/>
        </authorList>
    </citation>
    <scope>NUCLEOTIDE SEQUENCE</scope>
    <source>
        <strain evidence="1">CBS 115574</strain>
    </source>
</reference>
<evidence type="ECO:0000313" key="2">
    <source>
        <dbReference type="Proteomes" id="UP000249748"/>
    </source>
</evidence>
<keyword evidence="2" id="KW-1185">Reference proteome</keyword>
<sequence length="162" mass="18410">MVPLRTLCTLTKFDPRPSLSEDRYHLGANILSPGLLRFHPARRIRQCDKQYCRKPLLLADPSVKVFISQPSPKIRLARGCHSDEQWTASYCLGVLSVLLIAVAASKGRGIFQSHCQCYGVIDMVREKQTYKKQFACDVSSWVHQQDSRQHVVRNGAVRVKMV</sequence>
<dbReference type="EMBL" id="KZ824571">
    <property type="protein sequence ID" value="RAK84775.1"/>
    <property type="molecule type" value="Genomic_DNA"/>
</dbReference>
<name>A0ACD1I3H9_9EURO</name>
<evidence type="ECO:0000313" key="1">
    <source>
        <dbReference type="EMBL" id="RAK84775.1"/>
    </source>
</evidence>